<gene>
    <name evidence="1" type="ORF">K1T71_012859</name>
</gene>
<accession>A0ACC1CIN4</accession>
<keyword evidence="2" id="KW-1185">Reference proteome</keyword>
<evidence type="ECO:0000313" key="2">
    <source>
        <dbReference type="Proteomes" id="UP000824533"/>
    </source>
</evidence>
<dbReference type="Proteomes" id="UP000824533">
    <property type="component" value="Linkage Group LG24"/>
</dbReference>
<reference evidence="1 2" key="1">
    <citation type="journal article" date="2021" name="Front. Genet.">
        <title>Chromosome-Level Genome Assembly Reveals Significant Gene Expansion in the Toll and IMD Signaling Pathways of Dendrolimus kikuchii.</title>
        <authorList>
            <person name="Zhou J."/>
            <person name="Wu P."/>
            <person name="Xiong Z."/>
            <person name="Liu N."/>
            <person name="Zhao N."/>
            <person name="Ji M."/>
            <person name="Qiu Y."/>
            <person name="Yang B."/>
        </authorList>
    </citation>
    <scope>NUCLEOTIDE SEQUENCE [LARGE SCALE GENOMIC DNA]</scope>
    <source>
        <strain evidence="1">Ann1</strain>
    </source>
</reference>
<dbReference type="EMBL" id="CM034410">
    <property type="protein sequence ID" value="KAJ0171309.1"/>
    <property type="molecule type" value="Genomic_DNA"/>
</dbReference>
<name>A0ACC1CIN4_9NEOP</name>
<organism evidence="1 2">
    <name type="scientific">Dendrolimus kikuchii</name>
    <dbReference type="NCBI Taxonomy" id="765133"/>
    <lineage>
        <taxon>Eukaryota</taxon>
        <taxon>Metazoa</taxon>
        <taxon>Ecdysozoa</taxon>
        <taxon>Arthropoda</taxon>
        <taxon>Hexapoda</taxon>
        <taxon>Insecta</taxon>
        <taxon>Pterygota</taxon>
        <taxon>Neoptera</taxon>
        <taxon>Endopterygota</taxon>
        <taxon>Lepidoptera</taxon>
        <taxon>Glossata</taxon>
        <taxon>Ditrysia</taxon>
        <taxon>Bombycoidea</taxon>
        <taxon>Lasiocampidae</taxon>
        <taxon>Dendrolimus</taxon>
    </lineage>
</organism>
<proteinExistence type="predicted"/>
<comment type="caution">
    <text evidence="1">The sequence shown here is derived from an EMBL/GenBank/DDBJ whole genome shotgun (WGS) entry which is preliminary data.</text>
</comment>
<evidence type="ECO:0000313" key="1">
    <source>
        <dbReference type="EMBL" id="KAJ0171309.1"/>
    </source>
</evidence>
<protein>
    <submittedName>
        <fullName evidence="1">Uncharacterized protein</fullName>
    </submittedName>
</protein>
<sequence length="1135" mass="128383">MAGDEMWLRKYRRNILHATGDGNISYINSVKEAADDITFSMEEETIARRQLQSLLDILSSVSLRSRETSFSNLHNAPWSISATQELCLVESSSSESNTDRERQLSADIINDQLRTSREANGLLLKAIWDNNWSNLTWAFDKGANPNATCYQSKVNAAQIAAWKSEKALKLLLQHKVDRNRRDDLGRTPLHFAAWAGNLDSMVLLTNSSEDECINPTRQAYTNDTNNKNDVNTIPMDWYDDHTHNCPNDELPPIQKGWTPLHAASSNVQLEAVNHLLSVDPDTMKCDETECTPLDVIASSWEPSDFDVDRFTDLVAALIQSGGTFASSQELRNKYNSPLHTALKMKSPEMLLMLLENGAQVDCIDDSGDTILHVCVINKLENCLKVLADSNHIEPSLLTKVINKKNNKGENVLHTAMKINWLPGVHLAIKLISDIISQTNDGNTAIHLVAEIGDIDILETILSFDDVSKGLNYRNKKGETAFCRAVFQGHSSCAERLFKAGADPLIPCKGNVTAIHICAKYGYIDILKFLLNTGRFKEMLNWQTSMEHEGFTPIHFAASYNHPDCVQLLITAGANIFAKSNFGSYAACTPLHEAVVKNNIEVITILIKEDRRTMKEVDKFGWTPLHTASFFGSRESMSILLKEGADIAACTSVSKSTAIEFIINNLSMPTEFLEDIFDHFIISNDTNVKSPNCLITIDYRIISPDKSLGQSKAIKALLATGNRYNQRRLLLHPLVESFVYFKWKSVLPLFYIIVGLYSLFVLSLNIYIVFIFSCRDINKKLNLTDTNYINKTDVTSWLRGSVWKYVIYVTASVLAVHEFLCLKFKWSYFLQFEISVTFMTIILALSLPSFLEDSTNASDWSRYLATAVLLLSWLQMLLIVSKFPQWGFYVQMFGKVSTIVIKVLLTFSFIVIGFSLSFMIQFHSEGSFSGPWIAFIKTMVMLMSEFDYDDLFKDQPNNAHTEVNRILFTMFLIFGGIVLMNLLVGLAVNDLQSLEMHGHIRRIEKQVEFLASLDTIMENPIVKYIFPKNSLYLRNKILGGAMLTPGNPNWGSYKSISRKLRNAIFHKIQSKHLNNSVIDEEVIKSKLEEIHNIDRDVVAKVEHMNAKIYDIATKMKSFEDNLIRLNEKLDGRKEFS</sequence>